<dbReference type="Proteomes" id="UP001558850">
    <property type="component" value="Unassembled WGS sequence"/>
</dbReference>
<keyword evidence="2" id="KW-1185">Reference proteome</keyword>
<evidence type="ECO:0000313" key="2">
    <source>
        <dbReference type="Proteomes" id="UP001558850"/>
    </source>
</evidence>
<proteinExistence type="predicted"/>
<name>A0ACC6U0V8_9BURK</name>
<evidence type="ECO:0000313" key="1">
    <source>
        <dbReference type="EMBL" id="MEX3933270.1"/>
    </source>
</evidence>
<sequence>MTKKPTLELNAATVEQPASAADNLVTDAKGRVLKVVDPDILAESRLMRMVGPEAALNPAYMRLYVMPAVSVVEIDGEEMPFPMSQREVDAAIKRLDHDGINAVIQYQAAKRKDEEDAAVKN</sequence>
<gene>
    <name evidence="1" type="ORF">AB4Y32_15955</name>
</gene>
<comment type="caution">
    <text evidence="1">The sequence shown here is derived from an EMBL/GenBank/DDBJ whole genome shotgun (WGS) entry which is preliminary data.</text>
</comment>
<dbReference type="EMBL" id="JBFRCH010000007">
    <property type="protein sequence ID" value="MEX3933270.1"/>
    <property type="molecule type" value="Genomic_DNA"/>
</dbReference>
<protein>
    <submittedName>
        <fullName evidence="1">Uncharacterized protein</fullName>
    </submittedName>
</protein>
<organism evidence="1 2">
    <name type="scientific">Paraburkholderia phymatum</name>
    <dbReference type="NCBI Taxonomy" id="148447"/>
    <lineage>
        <taxon>Bacteria</taxon>
        <taxon>Pseudomonadati</taxon>
        <taxon>Pseudomonadota</taxon>
        <taxon>Betaproteobacteria</taxon>
        <taxon>Burkholderiales</taxon>
        <taxon>Burkholderiaceae</taxon>
        <taxon>Paraburkholderia</taxon>
    </lineage>
</organism>
<reference evidence="1" key="1">
    <citation type="submission" date="2024-07" db="EMBL/GenBank/DDBJ databases">
        <title>A survey of Mimosa microsymbionts across Brazilian biomes reveals a high diversity of Paraburkholderia nodulating endemic species, but also that Cupriavidus is common as a symbiont of widespread species.</title>
        <authorList>
            <person name="Rouws L."/>
            <person name="Barauna A."/>
            <person name="Beukes C."/>
            <person name="Rouws J.R.C."/>
            <person name="De Faria S.M."/>
            <person name="Gross E."/>
            <person name="Bueno Dos Reis Junior F."/>
            <person name="Simon M.F."/>
            <person name="Maluk M."/>
            <person name="Odee D.W."/>
            <person name="Kenicer G."/>
            <person name="Young J.P.W."/>
            <person name="Reis V.M."/>
            <person name="Zilli J."/>
            <person name="James E.K."/>
        </authorList>
    </citation>
    <scope>NUCLEOTIDE SEQUENCE</scope>
    <source>
        <strain evidence="1">EG181B</strain>
    </source>
</reference>
<accession>A0ACC6U0V8</accession>